<dbReference type="PROSITE" id="PS50977">
    <property type="entry name" value="HTH_TETR_2"/>
    <property type="match status" value="1"/>
</dbReference>
<evidence type="ECO:0000313" key="7">
    <source>
        <dbReference type="Proteomes" id="UP000256763"/>
    </source>
</evidence>
<sequence length="188" mass="19977">MRKSRAEAALTREKIVVTAANAYRKFGTGGISVQDVMKEAGLTHGGFYKHFSSKDALIAEACAWALDQTANRLAAAARRAPAGQGLQAIIDTYLSPAHRDHPEQGCAIAALGSELARYEGAPRCALGQGIQQLVELVAEYLPEHEQDAAKAIVGGMVGALVTARALDDRQLSDAFLASARQNLVRLHA</sequence>
<dbReference type="InterPro" id="IPR009057">
    <property type="entry name" value="Homeodomain-like_sf"/>
</dbReference>
<dbReference type="InterPro" id="IPR001647">
    <property type="entry name" value="HTH_TetR"/>
</dbReference>
<dbReference type="SUPFAM" id="SSF48498">
    <property type="entry name" value="Tetracyclin repressor-like, C-terminal domain"/>
    <property type="match status" value="1"/>
</dbReference>
<feature type="domain" description="HTH tetR-type" evidence="5">
    <location>
        <begin position="9"/>
        <end position="69"/>
    </location>
</feature>
<organism evidence="6 7">
    <name type="scientific">Alkalilimnicola ehrlichii</name>
    <dbReference type="NCBI Taxonomy" id="351052"/>
    <lineage>
        <taxon>Bacteria</taxon>
        <taxon>Pseudomonadati</taxon>
        <taxon>Pseudomonadota</taxon>
        <taxon>Gammaproteobacteria</taxon>
        <taxon>Chromatiales</taxon>
        <taxon>Ectothiorhodospiraceae</taxon>
        <taxon>Alkalilimnicola</taxon>
    </lineage>
</organism>
<dbReference type="PANTHER" id="PTHR47506:SF7">
    <property type="entry name" value="TRANSCRIPTIONAL REGULATORY PROTEIN"/>
    <property type="match status" value="1"/>
</dbReference>
<keyword evidence="7" id="KW-1185">Reference proteome</keyword>
<dbReference type="AlphaFoldDB" id="A0A3E0WM84"/>
<evidence type="ECO:0000256" key="1">
    <source>
        <dbReference type="ARBA" id="ARBA00023015"/>
    </source>
</evidence>
<dbReference type="Gene3D" id="1.10.10.60">
    <property type="entry name" value="Homeodomain-like"/>
    <property type="match status" value="1"/>
</dbReference>
<dbReference type="Proteomes" id="UP000256763">
    <property type="component" value="Unassembled WGS sequence"/>
</dbReference>
<protein>
    <recommendedName>
        <fullName evidence="5">HTH tetR-type domain-containing protein</fullName>
    </recommendedName>
</protein>
<feature type="DNA-binding region" description="H-T-H motif" evidence="4">
    <location>
        <begin position="32"/>
        <end position="51"/>
    </location>
</feature>
<keyword evidence="3" id="KW-0804">Transcription</keyword>
<dbReference type="EMBL" id="NFZW01000022">
    <property type="protein sequence ID" value="RFA33261.1"/>
    <property type="molecule type" value="Genomic_DNA"/>
</dbReference>
<proteinExistence type="predicted"/>
<reference evidence="7" key="1">
    <citation type="submission" date="2017-05" db="EMBL/GenBank/DDBJ databases">
        <authorList>
            <person name="Sharma S."/>
            <person name="Sidhu C."/>
            <person name="Pinnaka A.K."/>
        </authorList>
    </citation>
    <scope>NUCLEOTIDE SEQUENCE [LARGE SCALE GENOMIC DNA]</scope>
    <source>
        <strain evidence="7">AK93</strain>
    </source>
</reference>
<dbReference type="Pfam" id="PF00440">
    <property type="entry name" value="TetR_N"/>
    <property type="match status" value="1"/>
</dbReference>
<accession>A0A3E0WM84</accession>
<evidence type="ECO:0000256" key="3">
    <source>
        <dbReference type="ARBA" id="ARBA00023163"/>
    </source>
</evidence>
<dbReference type="OrthoDB" id="4541465at2"/>
<keyword evidence="1" id="KW-0805">Transcription regulation</keyword>
<name>A0A3E0WM84_9GAMM</name>
<evidence type="ECO:0000313" key="6">
    <source>
        <dbReference type="EMBL" id="RFA33261.1"/>
    </source>
</evidence>
<dbReference type="RefSeq" id="WP_116303496.1">
    <property type="nucleotide sequence ID" value="NZ_NFZV01000022.1"/>
</dbReference>
<keyword evidence="2 4" id="KW-0238">DNA-binding</keyword>
<dbReference type="GO" id="GO:0003677">
    <property type="term" value="F:DNA binding"/>
    <property type="evidence" value="ECO:0007669"/>
    <property type="project" value="UniProtKB-UniRule"/>
</dbReference>
<dbReference type="InterPro" id="IPR036271">
    <property type="entry name" value="Tet_transcr_reg_TetR-rel_C_sf"/>
</dbReference>
<dbReference type="SUPFAM" id="SSF46689">
    <property type="entry name" value="Homeodomain-like"/>
    <property type="match status" value="1"/>
</dbReference>
<evidence type="ECO:0000256" key="4">
    <source>
        <dbReference type="PROSITE-ProRule" id="PRU00335"/>
    </source>
</evidence>
<dbReference type="PANTHER" id="PTHR47506">
    <property type="entry name" value="TRANSCRIPTIONAL REGULATORY PROTEIN"/>
    <property type="match status" value="1"/>
</dbReference>
<evidence type="ECO:0000256" key="2">
    <source>
        <dbReference type="ARBA" id="ARBA00023125"/>
    </source>
</evidence>
<comment type="caution">
    <text evidence="6">The sequence shown here is derived from an EMBL/GenBank/DDBJ whole genome shotgun (WGS) entry which is preliminary data.</text>
</comment>
<evidence type="ECO:0000259" key="5">
    <source>
        <dbReference type="PROSITE" id="PS50977"/>
    </source>
</evidence>
<gene>
    <name evidence="6" type="ORF">CAL65_18010</name>
</gene>
<dbReference type="Gene3D" id="1.10.357.10">
    <property type="entry name" value="Tetracycline Repressor, domain 2"/>
    <property type="match status" value="1"/>
</dbReference>